<keyword evidence="5" id="KW-0808">Transferase</keyword>
<gene>
    <name evidence="5" type="ORF">HB759_08440</name>
    <name evidence="4" type="ORF">HB811_07955</name>
</gene>
<comment type="caution">
    <text evidence="5">The sequence shown here is derived from an EMBL/GenBank/DDBJ whole genome shotgun (WGS) entry which is preliminary data.</text>
</comment>
<evidence type="ECO:0000259" key="3">
    <source>
        <dbReference type="Pfam" id="PF17836"/>
    </source>
</evidence>
<reference evidence="6 7" key="1">
    <citation type="submission" date="2020-03" db="EMBL/GenBank/DDBJ databases">
        <title>Soil Listeria distribution.</title>
        <authorList>
            <person name="Liao J."/>
            <person name="Wiedmann M."/>
        </authorList>
    </citation>
    <scope>NUCLEOTIDE SEQUENCE [LARGE SCALE GENOMIC DNA]</scope>
    <source>
        <strain evidence="4 7">FSL L7-1816</strain>
        <strain evidence="5 6">FSL L7-1833</strain>
    </source>
</reference>
<sequence>MMHKQKLILIGDGSVAKMAKEIVALMGIHEIIAVLDDKYTTSYQDEAGVHIGPFTNSAKLSDADAYFIAIGNNEKRQEIVDALNVPMTNYVNLIHPRAIISPNAKIGYGNFIMAGAIVNVDATIENQCIVNSGCIVGHDAVFADFSQASPGTVITGYVNVQTGVNMGANVTVLPSVSLGEWSVVGAGSTVTRDVEEYTIVVGTPAKLLKRREVKEVIHA</sequence>
<dbReference type="GO" id="GO:0016740">
    <property type="term" value="F:transferase activity"/>
    <property type="evidence" value="ECO:0007669"/>
    <property type="project" value="UniProtKB-KW"/>
</dbReference>
<dbReference type="InterPro" id="IPR011004">
    <property type="entry name" value="Trimer_LpxA-like_sf"/>
</dbReference>
<feature type="domain" description="PglD N-terminal" evidence="3">
    <location>
        <begin position="6"/>
        <end position="82"/>
    </location>
</feature>
<evidence type="ECO:0000256" key="1">
    <source>
        <dbReference type="PIRSR" id="PIRSR620019-1"/>
    </source>
</evidence>
<dbReference type="Gene3D" id="2.160.10.10">
    <property type="entry name" value="Hexapeptide repeat proteins"/>
    <property type="match status" value="1"/>
</dbReference>
<dbReference type="CDD" id="cd03360">
    <property type="entry name" value="LbH_AT_putative"/>
    <property type="match status" value="1"/>
</dbReference>
<dbReference type="NCBIfam" id="TIGR03570">
    <property type="entry name" value="NeuD_NnaD"/>
    <property type="match status" value="1"/>
</dbReference>
<dbReference type="EMBL" id="JAAROV010000002">
    <property type="protein sequence ID" value="MBC1316702.1"/>
    <property type="molecule type" value="Genomic_DNA"/>
</dbReference>
<dbReference type="Gene3D" id="3.40.50.20">
    <property type="match status" value="1"/>
</dbReference>
<evidence type="ECO:0000313" key="4">
    <source>
        <dbReference type="EMBL" id="MBC1316702.1"/>
    </source>
</evidence>
<evidence type="ECO:0000313" key="6">
    <source>
        <dbReference type="Proteomes" id="UP000532866"/>
    </source>
</evidence>
<dbReference type="InterPro" id="IPR050179">
    <property type="entry name" value="Trans_hexapeptide_repeat"/>
</dbReference>
<dbReference type="PANTHER" id="PTHR43300">
    <property type="entry name" value="ACETYLTRANSFERASE"/>
    <property type="match status" value="1"/>
</dbReference>
<accession>A0A7X0WES5</accession>
<feature type="active site" description="Proton acceptor" evidence="1">
    <location>
        <position position="138"/>
    </location>
</feature>
<dbReference type="PANTHER" id="PTHR43300:SF7">
    <property type="entry name" value="UDP-N-ACETYLBACILLOSAMINE N-ACETYLTRANSFERASE"/>
    <property type="match status" value="1"/>
</dbReference>
<dbReference type="Proteomes" id="UP000532866">
    <property type="component" value="Unassembled WGS sequence"/>
</dbReference>
<feature type="site" description="Increases basicity of active site His" evidence="1">
    <location>
        <position position="139"/>
    </location>
</feature>
<dbReference type="EMBL" id="JAAROL010000002">
    <property type="protein sequence ID" value="MBC1331964.1"/>
    <property type="molecule type" value="Genomic_DNA"/>
</dbReference>
<dbReference type="AlphaFoldDB" id="A0A7X0WES5"/>
<name>A0A7X0WES5_9LIST</name>
<evidence type="ECO:0000313" key="5">
    <source>
        <dbReference type="EMBL" id="MBC1331964.1"/>
    </source>
</evidence>
<organism evidence="5 6">
    <name type="scientific">Listeria booriae</name>
    <dbReference type="NCBI Taxonomy" id="1552123"/>
    <lineage>
        <taxon>Bacteria</taxon>
        <taxon>Bacillati</taxon>
        <taxon>Bacillota</taxon>
        <taxon>Bacilli</taxon>
        <taxon>Bacillales</taxon>
        <taxon>Listeriaceae</taxon>
        <taxon>Listeria</taxon>
    </lineage>
</organism>
<protein>
    <submittedName>
        <fullName evidence="5">Acetyltransferase</fullName>
    </submittedName>
</protein>
<evidence type="ECO:0000313" key="7">
    <source>
        <dbReference type="Proteomes" id="UP000543379"/>
    </source>
</evidence>
<dbReference type="SUPFAM" id="SSF51161">
    <property type="entry name" value="Trimeric LpxA-like enzymes"/>
    <property type="match status" value="1"/>
</dbReference>
<dbReference type="RefSeq" id="WP_185373725.1">
    <property type="nucleotide sequence ID" value="NZ_JAARNB010000003.1"/>
</dbReference>
<evidence type="ECO:0000256" key="2">
    <source>
        <dbReference type="PIRSR" id="PIRSR620019-2"/>
    </source>
</evidence>
<dbReference type="InterPro" id="IPR020019">
    <property type="entry name" value="AcTrfase_PglD-like"/>
</dbReference>
<dbReference type="Pfam" id="PF17836">
    <property type="entry name" value="PglD_N"/>
    <property type="match status" value="1"/>
</dbReference>
<dbReference type="Proteomes" id="UP000543379">
    <property type="component" value="Unassembled WGS sequence"/>
</dbReference>
<dbReference type="InterPro" id="IPR041561">
    <property type="entry name" value="PglD_N"/>
</dbReference>
<feature type="binding site" evidence="2">
    <location>
        <position position="71"/>
    </location>
    <ligand>
        <name>substrate</name>
    </ligand>
</feature>
<proteinExistence type="predicted"/>